<accession>A0ABY2QC59</accession>
<feature type="transmembrane region" description="Helical" evidence="1">
    <location>
        <begin position="39"/>
        <end position="64"/>
    </location>
</feature>
<keyword evidence="3" id="KW-1185">Reference proteome</keyword>
<proteinExistence type="predicted"/>
<dbReference type="Proteomes" id="UP000306441">
    <property type="component" value="Unassembled WGS sequence"/>
</dbReference>
<name>A0ABY2QC59_9HYPH</name>
<evidence type="ECO:0000313" key="2">
    <source>
        <dbReference type="EMBL" id="THF59879.1"/>
    </source>
</evidence>
<keyword evidence="1" id="KW-1133">Transmembrane helix</keyword>
<evidence type="ECO:0000256" key="1">
    <source>
        <dbReference type="SAM" id="Phobius"/>
    </source>
</evidence>
<dbReference type="InterPro" id="IPR021265">
    <property type="entry name" value="DUF2842"/>
</dbReference>
<comment type="caution">
    <text evidence="2">The sequence shown here is derived from an EMBL/GenBank/DDBJ whole genome shotgun (WGS) entry which is preliminary data.</text>
</comment>
<gene>
    <name evidence="2" type="ORF">E6C48_02180</name>
</gene>
<sequence>MPVRLKKLIGTVLLVALVIVYAIVATIVAVAQLSESGPVVHLLFFLFSGLLWVLPAMGIIKWMIAEPRARH</sequence>
<protein>
    <submittedName>
        <fullName evidence="2">DUF2842 domain-containing protein</fullName>
    </submittedName>
</protein>
<keyword evidence="1" id="KW-0812">Transmembrane</keyword>
<dbReference type="RefSeq" id="WP_136353508.1">
    <property type="nucleotide sequence ID" value="NZ_SSNY01000001.1"/>
</dbReference>
<feature type="transmembrane region" description="Helical" evidence="1">
    <location>
        <begin position="12"/>
        <end position="33"/>
    </location>
</feature>
<organism evidence="2 3">
    <name type="scientific">Ollibium composti</name>
    <dbReference type="NCBI Taxonomy" id="2675109"/>
    <lineage>
        <taxon>Bacteria</taxon>
        <taxon>Pseudomonadati</taxon>
        <taxon>Pseudomonadota</taxon>
        <taxon>Alphaproteobacteria</taxon>
        <taxon>Hyphomicrobiales</taxon>
        <taxon>Phyllobacteriaceae</taxon>
        <taxon>Ollibium</taxon>
    </lineage>
</organism>
<dbReference type="EMBL" id="SSNY01000001">
    <property type="protein sequence ID" value="THF59879.1"/>
    <property type="molecule type" value="Genomic_DNA"/>
</dbReference>
<keyword evidence="1" id="KW-0472">Membrane</keyword>
<reference evidence="2 3" key="1">
    <citation type="submission" date="2019-04" db="EMBL/GenBank/DDBJ databases">
        <title>Mesorhizobium composti sp. nov., isolated from compost.</title>
        <authorList>
            <person name="Lin S.-Y."/>
            <person name="Hameed A."/>
            <person name="Hsieh Y.-T."/>
            <person name="Young C.-C."/>
        </authorList>
    </citation>
    <scope>NUCLEOTIDE SEQUENCE [LARGE SCALE GENOMIC DNA]</scope>
    <source>
        <strain evidence="2 3">CC-YTH430</strain>
    </source>
</reference>
<evidence type="ECO:0000313" key="3">
    <source>
        <dbReference type="Proteomes" id="UP000306441"/>
    </source>
</evidence>
<dbReference type="Pfam" id="PF11003">
    <property type="entry name" value="DUF2842"/>
    <property type="match status" value="1"/>
</dbReference>